<evidence type="ECO:0000256" key="1">
    <source>
        <dbReference type="SAM" id="Coils"/>
    </source>
</evidence>
<evidence type="ECO:0000313" key="2">
    <source>
        <dbReference type="EMBL" id="MCI09931.1"/>
    </source>
</evidence>
<organism evidence="2 3">
    <name type="scientific">Trifolium medium</name>
    <dbReference type="NCBI Taxonomy" id="97028"/>
    <lineage>
        <taxon>Eukaryota</taxon>
        <taxon>Viridiplantae</taxon>
        <taxon>Streptophyta</taxon>
        <taxon>Embryophyta</taxon>
        <taxon>Tracheophyta</taxon>
        <taxon>Spermatophyta</taxon>
        <taxon>Magnoliopsida</taxon>
        <taxon>eudicotyledons</taxon>
        <taxon>Gunneridae</taxon>
        <taxon>Pentapetalae</taxon>
        <taxon>rosids</taxon>
        <taxon>fabids</taxon>
        <taxon>Fabales</taxon>
        <taxon>Fabaceae</taxon>
        <taxon>Papilionoideae</taxon>
        <taxon>50 kb inversion clade</taxon>
        <taxon>NPAAA clade</taxon>
        <taxon>Hologalegina</taxon>
        <taxon>IRL clade</taxon>
        <taxon>Trifolieae</taxon>
        <taxon>Trifolium</taxon>
    </lineage>
</organism>
<evidence type="ECO:0000313" key="3">
    <source>
        <dbReference type="Proteomes" id="UP000265520"/>
    </source>
</evidence>
<sequence length="98" mass="11056">MVAVAAAYVGIYAFAVKADPNQLKRVVEDCVETVSLDTNGRHERNLLVNKLDKRIEDVEEKFEHFEERLSNLESKRGKKLGGGHGIWAEFEAGRRGRS</sequence>
<keyword evidence="1" id="KW-0175">Coiled coil</keyword>
<name>A0A392PCP8_9FABA</name>
<reference evidence="2 3" key="1">
    <citation type="journal article" date="2018" name="Front. Plant Sci.">
        <title>Red Clover (Trifolium pratense) and Zigzag Clover (T. medium) - A Picture of Genomic Similarities and Differences.</title>
        <authorList>
            <person name="Dluhosova J."/>
            <person name="Istvanek J."/>
            <person name="Nedelnik J."/>
            <person name="Repkova J."/>
        </authorList>
    </citation>
    <scope>NUCLEOTIDE SEQUENCE [LARGE SCALE GENOMIC DNA]</scope>
    <source>
        <strain evidence="3">cv. 10/8</strain>
        <tissue evidence="2">Leaf</tissue>
    </source>
</reference>
<dbReference type="AlphaFoldDB" id="A0A392PCP8"/>
<accession>A0A392PCP8</accession>
<dbReference type="Proteomes" id="UP000265520">
    <property type="component" value="Unassembled WGS sequence"/>
</dbReference>
<keyword evidence="3" id="KW-1185">Reference proteome</keyword>
<protein>
    <submittedName>
        <fullName evidence="2">Uncharacterized protein</fullName>
    </submittedName>
</protein>
<proteinExistence type="predicted"/>
<comment type="caution">
    <text evidence="2">The sequence shown here is derived from an EMBL/GenBank/DDBJ whole genome shotgun (WGS) entry which is preliminary data.</text>
</comment>
<dbReference type="EMBL" id="LXQA010074408">
    <property type="protein sequence ID" value="MCI09931.1"/>
    <property type="molecule type" value="Genomic_DNA"/>
</dbReference>
<feature type="coiled-coil region" evidence="1">
    <location>
        <begin position="48"/>
        <end position="75"/>
    </location>
</feature>